<dbReference type="EMBL" id="NSLI01000002">
    <property type="protein sequence ID" value="PAX08660.1"/>
    <property type="molecule type" value="Genomic_DNA"/>
</dbReference>
<feature type="transmembrane region" description="Helical" evidence="8">
    <location>
        <begin position="151"/>
        <end position="167"/>
    </location>
</feature>
<comment type="subcellular location">
    <subcellularLocation>
        <location evidence="1">Cell membrane</location>
        <topology evidence="1">Multi-pass membrane protein</topology>
    </subcellularLocation>
</comment>
<keyword evidence="4" id="KW-1003">Cell membrane</keyword>
<dbReference type="Pfam" id="PF00892">
    <property type="entry name" value="EamA"/>
    <property type="match status" value="2"/>
</dbReference>
<protein>
    <submittedName>
        <fullName evidence="10">Protein RarD</fullName>
    </submittedName>
</protein>
<evidence type="ECO:0000256" key="3">
    <source>
        <dbReference type="ARBA" id="ARBA00022448"/>
    </source>
</evidence>
<comment type="similarity">
    <text evidence="2">Belongs to the EamA transporter family.</text>
</comment>
<keyword evidence="11" id="KW-1185">Reference proteome</keyword>
<keyword evidence="5 8" id="KW-0812">Transmembrane</keyword>
<dbReference type="OrthoDB" id="369870at2"/>
<dbReference type="InterPro" id="IPR037185">
    <property type="entry name" value="EmrE-like"/>
</dbReference>
<evidence type="ECO:0000256" key="7">
    <source>
        <dbReference type="ARBA" id="ARBA00023136"/>
    </source>
</evidence>
<feature type="transmembrane region" description="Helical" evidence="8">
    <location>
        <begin position="213"/>
        <end position="231"/>
    </location>
</feature>
<organism evidence="10 11">
    <name type="scientific">Sphingomonas lenta</name>
    <dbReference type="NCBI Taxonomy" id="1141887"/>
    <lineage>
        <taxon>Bacteria</taxon>
        <taxon>Pseudomonadati</taxon>
        <taxon>Pseudomonadota</taxon>
        <taxon>Alphaproteobacteria</taxon>
        <taxon>Sphingomonadales</taxon>
        <taxon>Sphingomonadaceae</taxon>
        <taxon>Sphingomonas</taxon>
    </lineage>
</organism>
<feature type="transmembrane region" description="Helical" evidence="8">
    <location>
        <begin position="243"/>
        <end position="261"/>
    </location>
</feature>
<feature type="transmembrane region" description="Helical" evidence="8">
    <location>
        <begin position="104"/>
        <end position="121"/>
    </location>
</feature>
<dbReference type="PANTHER" id="PTHR22911">
    <property type="entry name" value="ACYL-MALONYL CONDENSING ENZYME-RELATED"/>
    <property type="match status" value="1"/>
</dbReference>
<feature type="transmembrane region" description="Helical" evidence="8">
    <location>
        <begin position="128"/>
        <end position="145"/>
    </location>
</feature>
<proteinExistence type="inferred from homology"/>
<accession>A0A2A2SHL3</accession>
<keyword evidence="7 8" id="KW-0472">Membrane</keyword>
<feature type="domain" description="EamA" evidence="9">
    <location>
        <begin position="149"/>
        <end position="281"/>
    </location>
</feature>
<gene>
    <name evidence="10" type="primary">rarD</name>
    <name evidence="10" type="ORF">CKY28_04605</name>
</gene>
<dbReference type="InterPro" id="IPR000620">
    <property type="entry name" value="EamA_dom"/>
</dbReference>
<evidence type="ECO:0000256" key="4">
    <source>
        <dbReference type="ARBA" id="ARBA00022475"/>
    </source>
</evidence>
<comment type="caution">
    <text evidence="10">The sequence shown here is derived from an EMBL/GenBank/DDBJ whole genome shotgun (WGS) entry which is preliminary data.</text>
</comment>
<evidence type="ECO:0000313" key="11">
    <source>
        <dbReference type="Proteomes" id="UP000218151"/>
    </source>
</evidence>
<dbReference type="NCBIfam" id="TIGR00688">
    <property type="entry name" value="rarD"/>
    <property type="match status" value="1"/>
</dbReference>
<evidence type="ECO:0000256" key="1">
    <source>
        <dbReference type="ARBA" id="ARBA00004651"/>
    </source>
</evidence>
<reference evidence="11" key="1">
    <citation type="submission" date="2017-09" db="EMBL/GenBank/DDBJ databases">
        <authorList>
            <person name="Feng G."/>
            <person name="Zhu H."/>
        </authorList>
    </citation>
    <scope>NUCLEOTIDE SEQUENCE [LARGE SCALE GENOMIC DNA]</scope>
    <source>
        <strain evidence="11">1PNM-20</strain>
    </source>
</reference>
<dbReference type="SUPFAM" id="SSF103481">
    <property type="entry name" value="Multidrug resistance efflux transporter EmrE"/>
    <property type="match status" value="2"/>
</dbReference>
<feature type="domain" description="EamA" evidence="9">
    <location>
        <begin position="9"/>
        <end position="143"/>
    </location>
</feature>
<name>A0A2A2SHL3_9SPHN</name>
<dbReference type="RefSeq" id="WP_095997171.1">
    <property type="nucleotide sequence ID" value="NZ_NSLI01000002.1"/>
</dbReference>
<feature type="transmembrane region" description="Helical" evidence="8">
    <location>
        <begin position="267"/>
        <end position="284"/>
    </location>
</feature>
<dbReference type="PANTHER" id="PTHR22911:SF137">
    <property type="entry name" value="SOLUTE CARRIER FAMILY 35 MEMBER G2-RELATED"/>
    <property type="match status" value="1"/>
</dbReference>
<sequence length="302" mass="31886">MTDNSTARAGLLYGVGAYLIWGSLPLYFKLLAHVPASQVLAQRVLWSVLLLLVTVVALKRLPAIRAAATPRVLLLLSASAFLIAVNWLVYIWAVANAHVLEASLGYFINPLINVALGMVVLRERVSPVQGAAVALAALGVLAMAVSGGGALWISLTLALSFGTYGLLRKVVAIDALGGLFIETLILAPFAVAMLLYAGWAGEGAFGRDTGTDLLLVASGVVTALPLLLFASAARRLPYATVGLLQYMAPSMAFLQAVLLFGEPLRPVHLVTFGLIWAGCGLYAWDSVRGARRAKRTPVPVEA</sequence>
<dbReference type="GO" id="GO:0005886">
    <property type="term" value="C:plasma membrane"/>
    <property type="evidence" value="ECO:0007669"/>
    <property type="project" value="UniProtKB-SubCell"/>
</dbReference>
<evidence type="ECO:0000256" key="5">
    <source>
        <dbReference type="ARBA" id="ARBA00022692"/>
    </source>
</evidence>
<feature type="transmembrane region" description="Helical" evidence="8">
    <location>
        <begin position="179"/>
        <end position="201"/>
    </location>
</feature>
<evidence type="ECO:0000256" key="8">
    <source>
        <dbReference type="SAM" id="Phobius"/>
    </source>
</evidence>
<dbReference type="InterPro" id="IPR004626">
    <property type="entry name" value="RarD"/>
</dbReference>
<evidence type="ECO:0000256" key="6">
    <source>
        <dbReference type="ARBA" id="ARBA00022989"/>
    </source>
</evidence>
<dbReference type="AlphaFoldDB" id="A0A2A2SHL3"/>
<feature type="transmembrane region" description="Helical" evidence="8">
    <location>
        <begin position="12"/>
        <end position="32"/>
    </location>
</feature>
<evidence type="ECO:0000259" key="9">
    <source>
        <dbReference type="Pfam" id="PF00892"/>
    </source>
</evidence>
<evidence type="ECO:0000256" key="2">
    <source>
        <dbReference type="ARBA" id="ARBA00007362"/>
    </source>
</evidence>
<keyword evidence="3" id="KW-0813">Transport</keyword>
<dbReference type="Proteomes" id="UP000218151">
    <property type="component" value="Unassembled WGS sequence"/>
</dbReference>
<feature type="transmembrane region" description="Helical" evidence="8">
    <location>
        <begin position="44"/>
        <end position="61"/>
    </location>
</feature>
<feature type="transmembrane region" description="Helical" evidence="8">
    <location>
        <begin position="73"/>
        <end position="92"/>
    </location>
</feature>
<evidence type="ECO:0000313" key="10">
    <source>
        <dbReference type="EMBL" id="PAX08660.1"/>
    </source>
</evidence>
<keyword evidence="6 8" id="KW-1133">Transmembrane helix</keyword>